<reference evidence="1 2" key="1">
    <citation type="submission" date="2017-02" db="EMBL/GenBank/DDBJ databases">
        <title>Draft genome sequence of Moraxella pluranimalium CCUG 54913T type strain.</title>
        <authorList>
            <person name="Salva-Serra F."/>
            <person name="Engstrom-Jakobsson H."/>
            <person name="Thorell K."/>
            <person name="Jaen-Luchoro D."/>
            <person name="Gonzales-Siles L."/>
            <person name="Karlsson R."/>
            <person name="Yazdan S."/>
            <person name="Boulund F."/>
            <person name="Johnning A."/>
            <person name="Engstrand L."/>
            <person name="Kristiansson E."/>
            <person name="Moore E."/>
        </authorList>
    </citation>
    <scope>NUCLEOTIDE SEQUENCE [LARGE SCALE GENOMIC DNA]</scope>
    <source>
        <strain evidence="1 2">CCUG 54913</strain>
    </source>
</reference>
<dbReference type="Proteomes" id="UP000189800">
    <property type="component" value="Unassembled WGS sequence"/>
</dbReference>
<sequence>MQIIIYQKILAMSKYFLLAFSVVQRCSALFSVVQRCSALFSVVQRCSALFSVVQRCSALFSVVQRWLISSQFSNQAPFILSLPNIMGGLFVVQNLYQLQKGGAK</sequence>
<dbReference type="AlphaFoldDB" id="A0A1T0CRA1"/>
<keyword evidence="2" id="KW-1185">Reference proteome</keyword>
<gene>
    <name evidence="1" type="ORF">B0680_03625</name>
</gene>
<dbReference type="EMBL" id="MUYU01000008">
    <property type="protein sequence ID" value="OOS24876.1"/>
    <property type="molecule type" value="Genomic_DNA"/>
</dbReference>
<proteinExistence type="predicted"/>
<protein>
    <submittedName>
        <fullName evidence="1">Uncharacterized protein</fullName>
    </submittedName>
</protein>
<dbReference type="STRING" id="470453.B0680_03625"/>
<name>A0A1T0CRA1_9GAMM</name>
<accession>A0A1T0CRA1</accession>
<evidence type="ECO:0000313" key="1">
    <source>
        <dbReference type="EMBL" id="OOS24876.1"/>
    </source>
</evidence>
<organism evidence="1 2">
    <name type="scientific">Moraxella pluranimalium</name>
    <dbReference type="NCBI Taxonomy" id="470453"/>
    <lineage>
        <taxon>Bacteria</taxon>
        <taxon>Pseudomonadati</taxon>
        <taxon>Pseudomonadota</taxon>
        <taxon>Gammaproteobacteria</taxon>
        <taxon>Moraxellales</taxon>
        <taxon>Moraxellaceae</taxon>
        <taxon>Moraxella</taxon>
    </lineage>
</organism>
<evidence type="ECO:0000313" key="2">
    <source>
        <dbReference type="Proteomes" id="UP000189800"/>
    </source>
</evidence>
<comment type="caution">
    <text evidence="1">The sequence shown here is derived from an EMBL/GenBank/DDBJ whole genome shotgun (WGS) entry which is preliminary data.</text>
</comment>